<keyword evidence="3" id="KW-1185">Reference proteome</keyword>
<reference evidence="2 3" key="1">
    <citation type="submission" date="2019-11" db="EMBL/GenBank/DDBJ databases">
        <title>Whole genome sequence of Oryza granulata.</title>
        <authorList>
            <person name="Li W."/>
        </authorList>
    </citation>
    <scope>NUCLEOTIDE SEQUENCE [LARGE SCALE GENOMIC DNA]</scope>
    <source>
        <strain evidence="3">cv. Menghai</strain>
        <tissue evidence="2">Leaf</tissue>
    </source>
</reference>
<organism evidence="2 3">
    <name type="scientific">Oryza meyeriana var. granulata</name>
    <dbReference type="NCBI Taxonomy" id="110450"/>
    <lineage>
        <taxon>Eukaryota</taxon>
        <taxon>Viridiplantae</taxon>
        <taxon>Streptophyta</taxon>
        <taxon>Embryophyta</taxon>
        <taxon>Tracheophyta</taxon>
        <taxon>Spermatophyta</taxon>
        <taxon>Magnoliopsida</taxon>
        <taxon>Liliopsida</taxon>
        <taxon>Poales</taxon>
        <taxon>Poaceae</taxon>
        <taxon>BOP clade</taxon>
        <taxon>Oryzoideae</taxon>
        <taxon>Oryzeae</taxon>
        <taxon>Oryzinae</taxon>
        <taxon>Oryza</taxon>
        <taxon>Oryza meyeriana</taxon>
    </lineage>
</organism>
<evidence type="ECO:0000313" key="2">
    <source>
        <dbReference type="EMBL" id="KAF0899142.1"/>
    </source>
</evidence>
<proteinExistence type="predicted"/>
<dbReference type="AlphaFoldDB" id="A0A6G1CG40"/>
<feature type="region of interest" description="Disordered" evidence="1">
    <location>
        <begin position="1"/>
        <end position="20"/>
    </location>
</feature>
<name>A0A6G1CG40_9ORYZ</name>
<sequence length="97" mass="10510">MALLCPSHAPCSVPSPGSQPTRPLVAACLRQATPLHNEHPHRLYLSVHSLSRRKIVGTAAINAPPRTRTRARTGSALPLTGRWYLDPCEPLVAVKAF</sequence>
<gene>
    <name evidence="2" type="ORF">E2562_013368</name>
</gene>
<protein>
    <submittedName>
        <fullName evidence="2">Uncharacterized protein</fullName>
    </submittedName>
</protein>
<accession>A0A6G1CG40</accession>
<evidence type="ECO:0000313" key="3">
    <source>
        <dbReference type="Proteomes" id="UP000479710"/>
    </source>
</evidence>
<dbReference type="EMBL" id="SPHZ02000009">
    <property type="protein sequence ID" value="KAF0899142.1"/>
    <property type="molecule type" value="Genomic_DNA"/>
</dbReference>
<comment type="caution">
    <text evidence="2">The sequence shown here is derived from an EMBL/GenBank/DDBJ whole genome shotgun (WGS) entry which is preliminary data.</text>
</comment>
<dbReference type="Proteomes" id="UP000479710">
    <property type="component" value="Unassembled WGS sequence"/>
</dbReference>
<evidence type="ECO:0000256" key="1">
    <source>
        <dbReference type="SAM" id="MobiDB-lite"/>
    </source>
</evidence>